<feature type="compositionally biased region" description="Polar residues" evidence="1">
    <location>
        <begin position="1"/>
        <end position="16"/>
    </location>
</feature>
<evidence type="ECO:0000313" key="3">
    <source>
        <dbReference type="EMBL" id="VEL10014.1"/>
    </source>
</evidence>
<organism evidence="3 4">
    <name type="scientific">Protopolystoma xenopodis</name>
    <dbReference type="NCBI Taxonomy" id="117903"/>
    <lineage>
        <taxon>Eukaryota</taxon>
        <taxon>Metazoa</taxon>
        <taxon>Spiralia</taxon>
        <taxon>Lophotrochozoa</taxon>
        <taxon>Platyhelminthes</taxon>
        <taxon>Monogenea</taxon>
        <taxon>Polyopisthocotylea</taxon>
        <taxon>Polystomatidea</taxon>
        <taxon>Polystomatidae</taxon>
        <taxon>Protopolystoma</taxon>
    </lineage>
</organism>
<dbReference type="Proteomes" id="UP000784294">
    <property type="component" value="Unassembled WGS sequence"/>
</dbReference>
<keyword evidence="2" id="KW-1133">Transmembrane helix</keyword>
<evidence type="ECO:0000313" key="4">
    <source>
        <dbReference type="Proteomes" id="UP000784294"/>
    </source>
</evidence>
<feature type="compositionally biased region" description="Basic and acidic residues" evidence="1">
    <location>
        <begin position="28"/>
        <end position="62"/>
    </location>
</feature>
<evidence type="ECO:0000256" key="2">
    <source>
        <dbReference type="SAM" id="Phobius"/>
    </source>
</evidence>
<accession>A0A448WEU9</accession>
<proteinExistence type="predicted"/>
<comment type="caution">
    <text evidence="3">The sequence shown here is derived from an EMBL/GenBank/DDBJ whole genome shotgun (WGS) entry which is preliminary data.</text>
</comment>
<keyword evidence="2" id="KW-0472">Membrane</keyword>
<feature type="region of interest" description="Disordered" evidence="1">
    <location>
        <begin position="1"/>
        <end position="20"/>
    </location>
</feature>
<name>A0A448WEU9_9PLAT</name>
<protein>
    <submittedName>
        <fullName evidence="3">Uncharacterized protein</fullName>
    </submittedName>
</protein>
<gene>
    <name evidence="3" type="ORF">PXEA_LOCUS3454</name>
</gene>
<sequence length="309" mass="34192">MYSFANPTLSHASRQAGSCKDEHIAADKEARHTGAVEERRRGRQADTRLKDGPGEAEAERTGRGSTSRVRVRARARVCVRIRIRIRPVVLAQVTGEPGSTQPFRHRTLNWTLSLHSSWRAADWVYRSSIHPALIGPERPPTHSPIAHSSQLIAHRSTLFTALPCRISVVLFVSLFVWLPSLMAFKRMYGQCCCQSTGLIMGKAPTRGQTCAFPFVRPFRVRLSAPISVCKQSVFPLLIHLRPAGLDLQVCGLACKGLFAYPTICMCIYARIVHIEAQKRTDCARACLPCLLSSAGLLSSSPACARFFAR</sequence>
<evidence type="ECO:0000256" key="1">
    <source>
        <dbReference type="SAM" id="MobiDB-lite"/>
    </source>
</evidence>
<dbReference type="AlphaFoldDB" id="A0A448WEU9"/>
<reference evidence="3" key="1">
    <citation type="submission" date="2018-11" db="EMBL/GenBank/DDBJ databases">
        <authorList>
            <consortium name="Pathogen Informatics"/>
        </authorList>
    </citation>
    <scope>NUCLEOTIDE SEQUENCE</scope>
</reference>
<dbReference type="EMBL" id="CAAALY010007814">
    <property type="protein sequence ID" value="VEL10014.1"/>
    <property type="molecule type" value="Genomic_DNA"/>
</dbReference>
<feature type="transmembrane region" description="Helical" evidence="2">
    <location>
        <begin position="158"/>
        <end position="178"/>
    </location>
</feature>
<feature type="region of interest" description="Disordered" evidence="1">
    <location>
        <begin position="28"/>
        <end position="67"/>
    </location>
</feature>
<keyword evidence="2" id="KW-0812">Transmembrane</keyword>
<keyword evidence="4" id="KW-1185">Reference proteome</keyword>